<keyword evidence="1" id="KW-0143">Chaperone</keyword>
<dbReference type="InterPro" id="IPR001623">
    <property type="entry name" value="DnaJ_domain"/>
</dbReference>
<organism evidence="3 4">
    <name type="scientific">Leifsonia virtsii</name>
    <dbReference type="NCBI Taxonomy" id="3035915"/>
    <lineage>
        <taxon>Bacteria</taxon>
        <taxon>Bacillati</taxon>
        <taxon>Actinomycetota</taxon>
        <taxon>Actinomycetes</taxon>
        <taxon>Micrococcales</taxon>
        <taxon>Microbacteriaceae</taxon>
        <taxon>Leifsonia</taxon>
    </lineage>
</organism>
<gene>
    <name evidence="3" type="ORF">P5G59_01450</name>
</gene>
<dbReference type="CDD" id="cd06257">
    <property type="entry name" value="DnaJ"/>
    <property type="match status" value="1"/>
</dbReference>
<sequence>MSDSPASPTPYEVLGVRPDAPLDELRRAYRRLLRETHPDTGGTAAAFQAVQEAWELIGDPEDRARYDRGESVSVDAVAGDSAGGGFSATFHAAGRSASRGSSVRARSYGHPGGRARERFLGLMREWMGRGTDDRDPYDPALVRSAPREIRRLLAEALAEEATARAVSGLGIGFTIWNDVAVHPSTDAKLDHIVLGPAGLFAVRSADWGGRVKLAKGELAGADIAPGEEPFHDLYRAAKSFGRQAGVRFTGYIVVVPDADLNVPYDVIRRGRLAGAMVVRRSLLPRVLRDGANAAGRESVDRAFELRTRLQEAVRFV</sequence>
<reference evidence="3" key="1">
    <citation type="submission" date="2023-03" db="EMBL/GenBank/DDBJ databases">
        <title>MT1 and MT2 Draft Genomes of Novel Species.</title>
        <authorList>
            <person name="Venkateswaran K."/>
        </authorList>
    </citation>
    <scope>NUCLEOTIDE SEQUENCE</scope>
    <source>
        <strain evidence="3">F6_8S_P_1A</strain>
    </source>
</reference>
<dbReference type="InterPro" id="IPR036869">
    <property type="entry name" value="J_dom_sf"/>
</dbReference>
<dbReference type="SMART" id="SM00271">
    <property type="entry name" value="DnaJ"/>
    <property type="match status" value="1"/>
</dbReference>
<dbReference type="PROSITE" id="PS50076">
    <property type="entry name" value="DNAJ_2"/>
    <property type="match status" value="1"/>
</dbReference>
<dbReference type="Pfam" id="PF08378">
    <property type="entry name" value="NERD"/>
    <property type="match status" value="1"/>
</dbReference>
<keyword evidence="4" id="KW-1185">Reference proteome</keyword>
<dbReference type="Proteomes" id="UP001174210">
    <property type="component" value="Unassembled WGS sequence"/>
</dbReference>
<protein>
    <submittedName>
        <fullName evidence="3">DnaJ domain-containing protein</fullName>
    </submittedName>
</protein>
<dbReference type="EMBL" id="JAROCB010000001">
    <property type="protein sequence ID" value="MDN4595796.1"/>
    <property type="molecule type" value="Genomic_DNA"/>
</dbReference>
<evidence type="ECO:0000313" key="3">
    <source>
        <dbReference type="EMBL" id="MDN4595796.1"/>
    </source>
</evidence>
<dbReference type="Gene3D" id="1.10.287.110">
    <property type="entry name" value="DnaJ domain"/>
    <property type="match status" value="1"/>
</dbReference>
<dbReference type="Pfam" id="PF00226">
    <property type="entry name" value="DnaJ"/>
    <property type="match status" value="1"/>
</dbReference>
<dbReference type="InterPro" id="IPR011528">
    <property type="entry name" value="NERD"/>
</dbReference>
<dbReference type="SUPFAM" id="SSF46565">
    <property type="entry name" value="Chaperone J-domain"/>
    <property type="match status" value="1"/>
</dbReference>
<dbReference type="RefSeq" id="WP_301215288.1">
    <property type="nucleotide sequence ID" value="NZ_JAROCB010000001.1"/>
</dbReference>
<dbReference type="PANTHER" id="PTHR43096:SF52">
    <property type="entry name" value="DNAJ HOMOLOG 1, MITOCHONDRIAL-RELATED"/>
    <property type="match status" value="1"/>
</dbReference>
<evidence type="ECO:0000256" key="1">
    <source>
        <dbReference type="ARBA" id="ARBA00023186"/>
    </source>
</evidence>
<feature type="domain" description="J" evidence="2">
    <location>
        <begin position="9"/>
        <end position="70"/>
    </location>
</feature>
<evidence type="ECO:0000259" key="2">
    <source>
        <dbReference type="PROSITE" id="PS50076"/>
    </source>
</evidence>
<evidence type="ECO:0000313" key="4">
    <source>
        <dbReference type="Proteomes" id="UP001174210"/>
    </source>
</evidence>
<dbReference type="PRINTS" id="PR00625">
    <property type="entry name" value="JDOMAIN"/>
</dbReference>
<dbReference type="PANTHER" id="PTHR43096">
    <property type="entry name" value="DNAJ HOMOLOG 1, MITOCHONDRIAL-RELATED"/>
    <property type="match status" value="1"/>
</dbReference>
<proteinExistence type="predicted"/>
<accession>A0ABT8ISM4</accession>
<comment type="caution">
    <text evidence="3">The sequence shown here is derived from an EMBL/GenBank/DDBJ whole genome shotgun (WGS) entry which is preliminary data.</text>
</comment>
<name>A0ABT8ISM4_9MICO</name>